<protein>
    <submittedName>
        <fullName evidence="1">Uncharacterized protein</fullName>
    </submittedName>
</protein>
<name>A0A6M3LQC0_9ZZZZ</name>
<dbReference type="AlphaFoldDB" id="A0A6M3LQC0"/>
<proteinExistence type="predicted"/>
<organism evidence="1">
    <name type="scientific">viral metagenome</name>
    <dbReference type="NCBI Taxonomy" id="1070528"/>
    <lineage>
        <taxon>unclassified sequences</taxon>
        <taxon>metagenomes</taxon>
        <taxon>organismal metagenomes</taxon>
    </lineage>
</organism>
<accession>A0A6M3LQC0</accession>
<dbReference type="EMBL" id="MT143506">
    <property type="protein sequence ID" value="QJA97577.1"/>
    <property type="molecule type" value="Genomic_DNA"/>
</dbReference>
<gene>
    <name evidence="1" type="ORF">MM415B06107_0008</name>
</gene>
<sequence length="79" mass="8820">MTETHRESITQLYWQVRASVVPADDSGVPRRASFGLFTSRERAEGCLMIVAGRINVIDADIVLLMPDKPKGRTDETESK</sequence>
<evidence type="ECO:0000313" key="1">
    <source>
        <dbReference type="EMBL" id="QJA97577.1"/>
    </source>
</evidence>
<reference evidence="1" key="1">
    <citation type="submission" date="2020-03" db="EMBL/GenBank/DDBJ databases">
        <title>The deep terrestrial virosphere.</title>
        <authorList>
            <person name="Holmfeldt K."/>
            <person name="Nilsson E."/>
            <person name="Simone D."/>
            <person name="Lopez-Fernandez M."/>
            <person name="Wu X."/>
            <person name="de Brujin I."/>
            <person name="Lundin D."/>
            <person name="Andersson A."/>
            <person name="Bertilsson S."/>
            <person name="Dopson M."/>
        </authorList>
    </citation>
    <scope>NUCLEOTIDE SEQUENCE</scope>
    <source>
        <strain evidence="1">MM415B06107</strain>
    </source>
</reference>